<sequence>MISFLKKYVNKFRYAFGGLFHGITHDRSIFLQCLIAVCVIIVFAFFHLTMIEWVIVLILIGSIIALEFINSAIETIVDFISPEYNEKAKIMKDYAAAAVLVMSIVAAVVGLMILKGKL</sequence>
<evidence type="ECO:0000313" key="20">
    <source>
        <dbReference type="EMBL" id="QNM11966.1"/>
    </source>
</evidence>
<dbReference type="PANTHER" id="PTHR34299:SF1">
    <property type="entry name" value="DIACYLGLYCEROL KINASE"/>
    <property type="match status" value="1"/>
</dbReference>
<comment type="cofactor">
    <cofactor evidence="18">
        <name>Mg(2+)</name>
        <dbReference type="ChEBI" id="CHEBI:18420"/>
    </cofactor>
    <text evidence="18">Mn(2+), Zn(2+), Cd(2+) and Co(2+) support activity to lesser extents.</text>
</comment>
<keyword evidence="13" id="KW-0594">Phospholipid biosynthesis</keyword>
<keyword evidence="6 19" id="KW-0812">Transmembrane</keyword>
<keyword evidence="18" id="KW-0460">Magnesium</keyword>
<proteinExistence type="inferred from homology"/>
<keyword evidence="5" id="KW-0808">Transferase</keyword>
<evidence type="ECO:0000256" key="5">
    <source>
        <dbReference type="ARBA" id="ARBA00022679"/>
    </source>
</evidence>
<keyword evidence="14" id="KW-1208">Phospholipid metabolism</keyword>
<dbReference type="AlphaFoldDB" id="A0A7G9GMD4"/>
<evidence type="ECO:0000256" key="4">
    <source>
        <dbReference type="ARBA" id="ARBA00022516"/>
    </source>
</evidence>
<feature type="binding site" evidence="17">
    <location>
        <begin position="92"/>
        <end position="93"/>
    </location>
    <ligand>
        <name>ATP</name>
        <dbReference type="ChEBI" id="CHEBI:30616"/>
    </ligand>
</feature>
<evidence type="ECO:0000256" key="6">
    <source>
        <dbReference type="ARBA" id="ARBA00022692"/>
    </source>
</evidence>
<organism evidence="20 21">
    <name type="scientific">[Eubacterium] hominis</name>
    <dbReference type="NCBI Taxonomy" id="2764325"/>
    <lineage>
        <taxon>Bacteria</taxon>
        <taxon>Bacillati</taxon>
        <taxon>Bacillota</taxon>
        <taxon>Erysipelotrichia</taxon>
        <taxon>Erysipelotrichales</taxon>
        <taxon>Erysipelotrichaceae</taxon>
        <taxon>Amedibacillus</taxon>
    </lineage>
</organism>
<dbReference type="RefSeq" id="WP_117454748.1">
    <property type="nucleotide sequence ID" value="NZ_CP060636.1"/>
</dbReference>
<keyword evidence="18" id="KW-0479">Metal-binding</keyword>
<dbReference type="EMBL" id="CP060636">
    <property type="protein sequence ID" value="QNM11966.1"/>
    <property type="molecule type" value="Genomic_DNA"/>
</dbReference>
<name>A0A7G9GMD4_9FIRM</name>
<feature type="binding site" evidence="16">
    <location>
        <position position="67"/>
    </location>
    <ligand>
        <name>substrate</name>
    </ligand>
</feature>
<dbReference type="PROSITE" id="PS01069">
    <property type="entry name" value="DAGK_PROKAR"/>
    <property type="match status" value="1"/>
</dbReference>
<dbReference type="GO" id="GO:0008654">
    <property type="term" value="P:phospholipid biosynthetic process"/>
    <property type="evidence" value="ECO:0007669"/>
    <property type="project" value="UniProtKB-KW"/>
</dbReference>
<dbReference type="KEGG" id="ehn:H9Q80_17240"/>
<dbReference type="GO" id="GO:0016301">
    <property type="term" value="F:kinase activity"/>
    <property type="evidence" value="ECO:0007669"/>
    <property type="project" value="UniProtKB-KW"/>
</dbReference>
<dbReference type="Gene3D" id="1.10.287.3610">
    <property type="match status" value="1"/>
</dbReference>
<feature type="transmembrane region" description="Helical" evidence="19">
    <location>
        <begin position="29"/>
        <end position="47"/>
    </location>
</feature>
<reference evidence="20 21" key="1">
    <citation type="submission" date="2020-08" db="EMBL/GenBank/DDBJ databases">
        <authorList>
            <person name="Liu C."/>
            <person name="Sun Q."/>
        </authorList>
    </citation>
    <scope>NUCLEOTIDE SEQUENCE [LARGE SCALE GENOMIC DNA]</scope>
    <source>
        <strain evidence="20 21">NSJ-61</strain>
    </source>
</reference>
<dbReference type="PANTHER" id="PTHR34299">
    <property type="entry name" value="DIACYLGLYCEROL KINASE"/>
    <property type="match status" value="1"/>
</dbReference>
<evidence type="ECO:0000256" key="13">
    <source>
        <dbReference type="ARBA" id="ARBA00023209"/>
    </source>
</evidence>
<dbReference type="InterPro" id="IPR000829">
    <property type="entry name" value="DAGK"/>
</dbReference>
<evidence type="ECO:0000313" key="21">
    <source>
        <dbReference type="Proteomes" id="UP000515856"/>
    </source>
</evidence>
<evidence type="ECO:0000256" key="16">
    <source>
        <dbReference type="PIRSR" id="PIRSR600829-2"/>
    </source>
</evidence>
<evidence type="ECO:0000256" key="9">
    <source>
        <dbReference type="ARBA" id="ARBA00022840"/>
    </source>
</evidence>
<feature type="binding site" evidence="18">
    <location>
        <position position="74"/>
    </location>
    <ligand>
        <name>a divalent metal cation</name>
        <dbReference type="ChEBI" id="CHEBI:60240"/>
    </ligand>
</feature>
<keyword evidence="4" id="KW-0444">Lipid biosynthesis</keyword>
<feature type="transmembrane region" description="Helical" evidence="19">
    <location>
        <begin position="53"/>
        <end position="73"/>
    </location>
</feature>
<dbReference type="GO" id="GO:0005524">
    <property type="term" value="F:ATP binding"/>
    <property type="evidence" value="ECO:0007669"/>
    <property type="project" value="UniProtKB-KW"/>
</dbReference>
<evidence type="ECO:0000256" key="10">
    <source>
        <dbReference type="ARBA" id="ARBA00022989"/>
    </source>
</evidence>
<evidence type="ECO:0000256" key="14">
    <source>
        <dbReference type="ARBA" id="ARBA00023264"/>
    </source>
</evidence>
<dbReference type="InterPro" id="IPR036945">
    <property type="entry name" value="DAGK_sf"/>
</dbReference>
<keyword evidence="3" id="KW-1003">Cell membrane</keyword>
<keyword evidence="12 19" id="KW-0472">Membrane</keyword>
<evidence type="ECO:0000256" key="15">
    <source>
        <dbReference type="PIRSR" id="PIRSR600829-1"/>
    </source>
</evidence>
<evidence type="ECO:0000256" key="12">
    <source>
        <dbReference type="ARBA" id="ARBA00023136"/>
    </source>
</evidence>
<evidence type="ECO:0000256" key="19">
    <source>
        <dbReference type="SAM" id="Phobius"/>
    </source>
</evidence>
<dbReference type="GO" id="GO:0046872">
    <property type="term" value="F:metal ion binding"/>
    <property type="evidence" value="ECO:0007669"/>
    <property type="project" value="UniProtKB-KW"/>
</dbReference>
<keyword evidence="21" id="KW-1185">Reference proteome</keyword>
<evidence type="ECO:0000256" key="7">
    <source>
        <dbReference type="ARBA" id="ARBA00022741"/>
    </source>
</evidence>
<comment type="similarity">
    <text evidence="2">Belongs to the bacterial diacylglycerol kinase family.</text>
</comment>
<feature type="binding site" evidence="17">
    <location>
        <position position="14"/>
    </location>
    <ligand>
        <name>ATP</name>
        <dbReference type="ChEBI" id="CHEBI:30616"/>
    </ligand>
</feature>
<keyword evidence="8 20" id="KW-0418">Kinase</keyword>
<gene>
    <name evidence="20" type="ORF">H9Q80_17240</name>
</gene>
<dbReference type="CDD" id="cd14263">
    <property type="entry name" value="DAGK_IM_like"/>
    <property type="match status" value="1"/>
</dbReference>
<feature type="binding site" evidence="17">
    <location>
        <position position="74"/>
    </location>
    <ligand>
        <name>ATP</name>
        <dbReference type="ChEBI" id="CHEBI:30616"/>
    </ligand>
</feature>
<keyword evidence="10 19" id="KW-1133">Transmembrane helix</keyword>
<comment type="subcellular location">
    <subcellularLocation>
        <location evidence="1">Cell membrane</location>
        <topology evidence="1">Multi-pass membrane protein</topology>
    </subcellularLocation>
</comment>
<feature type="active site" description="Proton acceptor" evidence="15">
    <location>
        <position position="67"/>
    </location>
</feature>
<evidence type="ECO:0000256" key="1">
    <source>
        <dbReference type="ARBA" id="ARBA00004651"/>
    </source>
</evidence>
<feature type="transmembrane region" description="Helical" evidence="19">
    <location>
        <begin position="94"/>
        <end position="114"/>
    </location>
</feature>
<evidence type="ECO:0000256" key="17">
    <source>
        <dbReference type="PIRSR" id="PIRSR600829-3"/>
    </source>
</evidence>
<dbReference type="Proteomes" id="UP000515856">
    <property type="component" value="Chromosome"/>
</dbReference>
<evidence type="ECO:0000256" key="11">
    <source>
        <dbReference type="ARBA" id="ARBA00023098"/>
    </source>
</evidence>
<evidence type="ECO:0000256" key="2">
    <source>
        <dbReference type="ARBA" id="ARBA00005967"/>
    </source>
</evidence>
<evidence type="ECO:0000256" key="18">
    <source>
        <dbReference type="PIRSR" id="PIRSR600829-4"/>
    </source>
</evidence>
<evidence type="ECO:0000256" key="3">
    <source>
        <dbReference type="ARBA" id="ARBA00022475"/>
    </source>
</evidence>
<protein>
    <submittedName>
        <fullName evidence="20">Diacylglycerol kinase</fullName>
    </submittedName>
</protein>
<keyword evidence="9 17" id="KW-0067">ATP-binding</keyword>
<evidence type="ECO:0000256" key="8">
    <source>
        <dbReference type="ARBA" id="ARBA00022777"/>
    </source>
</evidence>
<keyword evidence="11" id="KW-0443">Lipid metabolism</keyword>
<dbReference type="Pfam" id="PF01219">
    <property type="entry name" value="DAGK_prokar"/>
    <property type="match status" value="1"/>
</dbReference>
<keyword evidence="7 17" id="KW-0547">Nucleotide-binding</keyword>
<dbReference type="GO" id="GO:0005886">
    <property type="term" value="C:plasma membrane"/>
    <property type="evidence" value="ECO:0007669"/>
    <property type="project" value="UniProtKB-SubCell"/>
</dbReference>
<accession>A0A7G9GMD4</accession>